<dbReference type="InterPro" id="IPR000873">
    <property type="entry name" value="AMP-dep_synth/lig_dom"/>
</dbReference>
<dbReference type="AlphaFoldDB" id="A0A9W6SVG6"/>
<evidence type="ECO:0000256" key="2">
    <source>
        <dbReference type="ARBA" id="ARBA00004585"/>
    </source>
</evidence>
<dbReference type="GO" id="GO:0005811">
    <property type="term" value="C:lipid droplet"/>
    <property type="evidence" value="ECO:0007669"/>
    <property type="project" value="UniProtKB-SubCell"/>
</dbReference>
<evidence type="ECO:0000256" key="6">
    <source>
        <dbReference type="ARBA" id="ARBA00022475"/>
    </source>
</evidence>
<dbReference type="InterPro" id="IPR042099">
    <property type="entry name" value="ANL_N_sf"/>
</dbReference>
<dbReference type="FunFam" id="3.40.50.12780:FF:000019">
    <property type="entry name" value="Long-chain fatty acid transporter"/>
    <property type="match status" value="1"/>
</dbReference>
<dbReference type="PROSITE" id="PS00455">
    <property type="entry name" value="AMP_BINDING"/>
    <property type="match status" value="1"/>
</dbReference>
<dbReference type="GO" id="GO:0004467">
    <property type="term" value="F:long-chain fatty acid-CoA ligase activity"/>
    <property type="evidence" value="ECO:0007669"/>
    <property type="project" value="TreeGrafter"/>
</dbReference>
<evidence type="ECO:0000256" key="10">
    <source>
        <dbReference type="ARBA" id="ARBA00022741"/>
    </source>
</evidence>
<comment type="subcellular location">
    <subcellularLocation>
        <location evidence="3">Cell membrane</location>
        <topology evidence="3">Multi-pass membrane protein</topology>
    </subcellularLocation>
    <subcellularLocation>
        <location evidence="1">Lipid droplet</location>
    </subcellularLocation>
    <subcellularLocation>
        <location evidence="2">Peroxisome membrane</location>
        <topology evidence="2">Multi-pass membrane protein</topology>
    </subcellularLocation>
</comment>
<evidence type="ECO:0000256" key="12">
    <source>
        <dbReference type="ARBA" id="ARBA00022989"/>
    </source>
</evidence>
<dbReference type="Pfam" id="PF00501">
    <property type="entry name" value="AMP-binding"/>
    <property type="match status" value="1"/>
</dbReference>
<dbReference type="GO" id="GO:0044539">
    <property type="term" value="P:long-chain fatty acid import into cell"/>
    <property type="evidence" value="ECO:0007669"/>
    <property type="project" value="TreeGrafter"/>
</dbReference>
<sequence>MKIDFLRKFNEKHRLDEDLYLIPGEAVRLVEHIFHCYTGRVSMWYYIESSVRKYPRKIALVYTRPKPGKSVQDGDDMFEVERYTYADLHDIVLRLSYILVNEYNVRPKQTIVLDFMNKPLMIFLWFAVWNIGATPSFLNYNVVNNPLVHCLKVVGADQVFIDENDVGETFNTTLEQIEKELPQLKLTRVIEEKWMALALDKSLPKFRGSDEDRDIKNAHDYDPAIMLYTSGTTGLPKSAIMSWRKLFFASRFFSYAVRINKNSSVYTAMPLYHGTAAILGVLPLLVNGGTICLGHKFSLSTYWTQVKLSGANGIQYVGEVCRYLLNAPPLKDEANNKVTFAYGNGLRPDVWVEFKKRFGINAIGEFYSSTESPFATTNYQVGDKGIGAIRNGGTLLRFVLSFEYDLVKMDPEDDNEIYRNPKTGLCEKPKPNEKGEILMKILNPKKPKHSFPGYVNNEEATNKMFVRDVFRKGDCWVRGGDLLKFDELGYLYFVDRLGDTYRWKSENVSTTEVENEISTVADVTQCVTVGVKVPNHEGKAGYSIIETNDEKINNSQIPTEALLNEISKNVVDNLPHFARPIFIRFESLINTDNHKIKKKAYTNPVLPRGEYNNWNVYYLNQKSKKYEVLTDEVYDGIVSGKVRL</sequence>
<dbReference type="GO" id="GO:0005778">
    <property type="term" value="C:peroxisomal membrane"/>
    <property type="evidence" value="ECO:0007669"/>
    <property type="project" value="UniProtKB-SubCell"/>
</dbReference>
<evidence type="ECO:0000256" key="9">
    <source>
        <dbReference type="ARBA" id="ARBA00022692"/>
    </source>
</evidence>
<evidence type="ECO:0000256" key="16">
    <source>
        <dbReference type="ARBA" id="ARBA00051585"/>
    </source>
</evidence>
<gene>
    <name evidence="21" type="ORF">Cboi02_000038200</name>
</gene>
<comment type="function">
    <text evidence="17">Acyl-CoA synthetase required for both the import of long chain fatty acids (LCFAs) (C14-C18) and the activation very long chain fatty acids (VLCFAs) (C20-C26) by esterification of the fatty acids into metabolically active CoA-thioesters for subsequent degradation or incorporation into phospholipids. The transport and fatty acyl-CoA synthetase activities are genetically separable and are thus independent activities. Esterifies VLCFAs in the peroxisome matrix. The VLCFAs are actively transported into peroxisomes by a PXA1-PXA2 heterodimeric transporter in the peroxisomal membrane.</text>
</comment>
<keyword evidence="22" id="KW-1185">Reference proteome</keyword>
<organism evidence="21 22">
    <name type="scientific">Candida boidinii</name>
    <name type="common">Yeast</name>
    <dbReference type="NCBI Taxonomy" id="5477"/>
    <lineage>
        <taxon>Eukaryota</taxon>
        <taxon>Fungi</taxon>
        <taxon>Dikarya</taxon>
        <taxon>Ascomycota</taxon>
        <taxon>Saccharomycotina</taxon>
        <taxon>Pichiomycetes</taxon>
        <taxon>Pichiales</taxon>
        <taxon>Pichiaceae</taxon>
        <taxon>Ogataea</taxon>
        <taxon>Ogataea/Candida clade</taxon>
    </lineage>
</organism>
<evidence type="ECO:0000256" key="17">
    <source>
        <dbReference type="ARBA" id="ARBA00060276"/>
    </source>
</evidence>
<dbReference type="EMBL" id="BSXN01000068">
    <property type="protein sequence ID" value="GME66944.1"/>
    <property type="molecule type" value="Genomic_DNA"/>
</dbReference>
<keyword evidence="7" id="KW-0436">Ligase</keyword>
<evidence type="ECO:0000256" key="14">
    <source>
        <dbReference type="ARBA" id="ARBA00023136"/>
    </source>
</evidence>
<evidence type="ECO:0000256" key="15">
    <source>
        <dbReference type="ARBA" id="ARBA00023140"/>
    </source>
</evidence>
<dbReference type="InterPro" id="IPR020845">
    <property type="entry name" value="AMP-binding_CS"/>
</dbReference>
<dbReference type="Gene3D" id="3.30.300.30">
    <property type="match status" value="1"/>
</dbReference>
<evidence type="ECO:0000256" key="13">
    <source>
        <dbReference type="ARBA" id="ARBA00023055"/>
    </source>
</evidence>
<evidence type="ECO:0000256" key="19">
    <source>
        <dbReference type="ARBA" id="ARBA00078285"/>
    </source>
</evidence>
<comment type="caution">
    <text evidence="21">The sequence shown here is derived from an EMBL/GenBank/DDBJ whole genome shotgun (WGS) entry which is preliminary data.</text>
</comment>
<dbReference type="Proteomes" id="UP001165120">
    <property type="component" value="Unassembled WGS sequence"/>
</dbReference>
<proteinExistence type="inferred from homology"/>
<keyword evidence="6" id="KW-1003">Cell membrane</keyword>
<evidence type="ECO:0000256" key="3">
    <source>
        <dbReference type="ARBA" id="ARBA00004651"/>
    </source>
</evidence>
<evidence type="ECO:0000256" key="5">
    <source>
        <dbReference type="ARBA" id="ARBA00022448"/>
    </source>
</evidence>
<evidence type="ECO:0000256" key="1">
    <source>
        <dbReference type="ARBA" id="ARBA00004502"/>
    </source>
</evidence>
<evidence type="ECO:0000256" key="7">
    <source>
        <dbReference type="ARBA" id="ARBA00022598"/>
    </source>
</evidence>
<comment type="catalytic activity">
    <reaction evidence="16">
        <text>a very long-chain fatty acid + ATP + CoA = a very long-chain fatty acyl-CoA + AMP + diphosphate</text>
        <dbReference type="Rhea" id="RHEA:54536"/>
        <dbReference type="ChEBI" id="CHEBI:30616"/>
        <dbReference type="ChEBI" id="CHEBI:33019"/>
        <dbReference type="ChEBI" id="CHEBI:57287"/>
        <dbReference type="ChEBI" id="CHEBI:58950"/>
        <dbReference type="ChEBI" id="CHEBI:138261"/>
        <dbReference type="ChEBI" id="CHEBI:456215"/>
    </reaction>
</comment>
<evidence type="ECO:0000259" key="20">
    <source>
        <dbReference type="Pfam" id="PF00501"/>
    </source>
</evidence>
<evidence type="ECO:0000256" key="8">
    <source>
        <dbReference type="ARBA" id="ARBA00022677"/>
    </source>
</evidence>
<keyword evidence="10" id="KW-0547">Nucleotide-binding</keyword>
<dbReference type="InterPro" id="IPR045851">
    <property type="entry name" value="AMP-bd_C_sf"/>
</dbReference>
<keyword evidence="11" id="KW-0067">ATP-binding</keyword>
<dbReference type="GO" id="GO:0009898">
    <property type="term" value="C:cytoplasmic side of plasma membrane"/>
    <property type="evidence" value="ECO:0007669"/>
    <property type="project" value="TreeGrafter"/>
</dbReference>
<evidence type="ECO:0000256" key="4">
    <source>
        <dbReference type="ARBA" id="ARBA00006432"/>
    </source>
</evidence>
<dbReference type="PANTHER" id="PTHR43107">
    <property type="entry name" value="LONG-CHAIN FATTY ACID TRANSPORT PROTEIN"/>
    <property type="match status" value="1"/>
</dbReference>
<evidence type="ECO:0000256" key="11">
    <source>
        <dbReference type="ARBA" id="ARBA00022840"/>
    </source>
</evidence>
<keyword evidence="15" id="KW-0576">Peroxisome</keyword>
<evidence type="ECO:0000313" key="21">
    <source>
        <dbReference type="EMBL" id="GME66944.1"/>
    </source>
</evidence>
<dbReference type="GO" id="GO:0005324">
    <property type="term" value="F:long-chain fatty acid transmembrane transporter activity"/>
    <property type="evidence" value="ECO:0007669"/>
    <property type="project" value="TreeGrafter"/>
</dbReference>
<keyword evidence="5" id="KW-0813">Transport</keyword>
<protein>
    <recommendedName>
        <fullName evidence="18">Very long-chain fatty acid transport protein</fullName>
    </recommendedName>
    <alternativeName>
        <fullName evidence="19">Very-long-chain acyl-CoA synthetase</fullName>
    </alternativeName>
</protein>
<comment type="similarity">
    <text evidence="4">Belongs to the ATP-dependent AMP-binding enzyme family.</text>
</comment>
<keyword evidence="12" id="KW-1133">Transmembrane helix</keyword>
<accession>A0A9W6SVG6</accession>
<keyword evidence="13" id="KW-0445">Lipid transport</keyword>
<name>A0A9W6SVG6_CANBO</name>
<dbReference type="PANTHER" id="PTHR43107:SF15">
    <property type="entry name" value="FATTY ACID TRANSPORT PROTEIN 3, ISOFORM A"/>
    <property type="match status" value="1"/>
</dbReference>
<keyword evidence="14" id="KW-0472">Membrane</keyword>
<feature type="domain" description="AMP-dependent synthetase/ligase" evidence="20">
    <location>
        <begin position="48"/>
        <end position="383"/>
    </location>
</feature>
<reference evidence="21" key="1">
    <citation type="submission" date="2023-04" db="EMBL/GenBank/DDBJ databases">
        <title>Candida boidinii NBRC 10035.</title>
        <authorList>
            <person name="Ichikawa N."/>
            <person name="Sato H."/>
            <person name="Tonouchi N."/>
        </authorList>
    </citation>
    <scope>NUCLEOTIDE SEQUENCE</scope>
    <source>
        <strain evidence="21">NBRC 10035</strain>
    </source>
</reference>
<dbReference type="Gene3D" id="3.40.50.12780">
    <property type="entry name" value="N-terminal domain of ligase-like"/>
    <property type="match status" value="1"/>
</dbReference>
<dbReference type="GO" id="GO:0005524">
    <property type="term" value="F:ATP binding"/>
    <property type="evidence" value="ECO:0007669"/>
    <property type="project" value="UniProtKB-KW"/>
</dbReference>
<evidence type="ECO:0000256" key="18">
    <source>
        <dbReference type="ARBA" id="ARBA00068795"/>
    </source>
</evidence>
<evidence type="ECO:0000313" key="22">
    <source>
        <dbReference type="Proteomes" id="UP001165120"/>
    </source>
</evidence>
<keyword evidence="9" id="KW-0812">Transmembrane</keyword>
<dbReference type="SUPFAM" id="SSF56801">
    <property type="entry name" value="Acetyl-CoA synthetase-like"/>
    <property type="match status" value="1"/>
</dbReference>
<keyword evidence="8" id="KW-0551">Lipid droplet</keyword>